<dbReference type="STRING" id="477245.TU94_21355"/>
<dbReference type="InterPro" id="IPR014748">
    <property type="entry name" value="Enoyl-CoA_hydra_C"/>
</dbReference>
<dbReference type="AlphaFoldDB" id="A0A0C5FUD7"/>
<proteinExistence type="inferred from homology"/>
<dbReference type="Gene3D" id="1.10.12.10">
    <property type="entry name" value="Lyase 2-enoyl-coa Hydratase, Chain A, domain 2"/>
    <property type="match status" value="1"/>
</dbReference>
<dbReference type="CDD" id="cd06558">
    <property type="entry name" value="crotonase-like"/>
    <property type="match status" value="1"/>
</dbReference>
<dbReference type="PANTHER" id="PTHR43802:SF1">
    <property type="entry name" value="IP11341P-RELATED"/>
    <property type="match status" value="1"/>
</dbReference>
<dbReference type="InterPro" id="IPR001753">
    <property type="entry name" value="Enoyl-CoA_hydra/iso"/>
</dbReference>
<reference evidence="2 3" key="1">
    <citation type="submission" date="2015-02" db="EMBL/GenBank/DDBJ databases">
        <title>Genome sequence of thermotolerant Streptomyces cyaneogriseus subsp. Noncyanogenus NMWT1, the producer of nematocidal antibiotics nemadectin.</title>
        <authorList>
            <person name="Wang H."/>
            <person name="Li C."/>
            <person name="Xiang W."/>
            <person name="Wang X."/>
        </authorList>
    </citation>
    <scope>NUCLEOTIDE SEQUENCE [LARGE SCALE GENOMIC DNA]</scope>
    <source>
        <strain evidence="2 3">NMWT 1</strain>
    </source>
</reference>
<dbReference type="GO" id="GO:0003824">
    <property type="term" value="F:catalytic activity"/>
    <property type="evidence" value="ECO:0007669"/>
    <property type="project" value="UniProtKB-ARBA"/>
</dbReference>
<name>A0A0C5FUD7_9ACTN</name>
<evidence type="ECO:0008006" key="4">
    <source>
        <dbReference type="Google" id="ProtNLM"/>
    </source>
</evidence>
<dbReference type="EMBL" id="CP010849">
    <property type="protein sequence ID" value="AJP03652.1"/>
    <property type="molecule type" value="Genomic_DNA"/>
</dbReference>
<dbReference type="Gene3D" id="3.90.226.10">
    <property type="entry name" value="2-enoyl-CoA Hydratase, Chain A, domain 1"/>
    <property type="match status" value="1"/>
</dbReference>
<dbReference type="InterPro" id="IPR029045">
    <property type="entry name" value="ClpP/crotonase-like_dom_sf"/>
</dbReference>
<dbReference type="Pfam" id="PF00378">
    <property type="entry name" value="ECH_1"/>
    <property type="match status" value="1"/>
</dbReference>
<evidence type="ECO:0000313" key="2">
    <source>
        <dbReference type="EMBL" id="AJP03652.1"/>
    </source>
</evidence>
<evidence type="ECO:0000256" key="1">
    <source>
        <dbReference type="ARBA" id="ARBA00005254"/>
    </source>
</evidence>
<evidence type="ECO:0000313" key="3">
    <source>
        <dbReference type="Proteomes" id="UP000032234"/>
    </source>
</evidence>
<protein>
    <recommendedName>
        <fullName evidence="4">Enoyl-CoA hydratase</fullName>
    </recommendedName>
</protein>
<dbReference type="Proteomes" id="UP000032234">
    <property type="component" value="Chromosome"/>
</dbReference>
<dbReference type="HOGENOM" id="CLU_009834_20_3_11"/>
<dbReference type="PATRIC" id="fig|477245.3.peg.4506"/>
<dbReference type="KEGG" id="scw:TU94_21355"/>
<keyword evidence="3" id="KW-1185">Reference proteome</keyword>
<organism evidence="2 3">
    <name type="scientific">Streptomyces cyaneogriseus subsp. noncyanogenus</name>
    <dbReference type="NCBI Taxonomy" id="477245"/>
    <lineage>
        <taxon>Bacteria</taxon>
        <taxon>Bacillati</taxon>
        <taxon>Actinomycetota</taxon>
        <taxon>Actinomycetes</taxon>
        <taxon>Kitasatosporales</taxon>
        <taxon>Streptomycetaceae</taxon>
        <taxon>Streptomyces</taxon>
    </lineage>
</organism>
<sequence>MALTADSGVSWTLPRVVGPGRATDLLLFPRSIGAQEAYELGIANRVVPAADLRAEAEQVARALAAGPTVAYAALKESVAFGLTHSLEEALEKEDELQTRAGASEDHTIAVRAFVNKEKPVYRGR</sequence>
<comment type="similarity">
    <text evidence="1">Belongs to the enoyl-CoA hydratase/isomerase family.</text>
</comment>
<dbReference type="SUPFAM" id="SSF52096">
    <property type="entry name" value="ClpP/crotonase"/>
    <property type="match status" value="1"/>
</dbReference>
<accession>A0A0C5FUD7</accession>
<gene>
    <name evidence="2" type="ORF">TU94_21355</name>
</gene>
<dbReference type="PANTHER" id="PTHR43802">
    <property type="entry name" value="ENOYL-COA HYDRATASE"/>
    <property type="match status" value="1"/>
</dbReference>